<dbReference type="CDD" id="cd18109">
    <property type="entry name" value="SpoU-like_RNA-MTase"/>
    <property type="match status" value="1"/>
</dbReference>
<feature type="domain" description="tRNA/rRNA methyltransferase SpoU type" evidence="4">
    <location>
        <begin position="104"/>
        <end position="243"/>
    </location>
</feature>
<dbReference type="SUPFAM" id="SSF55315">
    <property type="entry name" value="L30e-like"/>
    <property type="match status" value="1"/>
</dbReference>
<dbReference type="Gene3D" id="3.40.1280.10">
    <property type="match status" value="1"/>
</dbReference>
<dbReference type="InterPro" id="IPR053888">
    <property type="entry name" value="MRM3-like_sub_bind"/>
</dbReference>
<protein>
    <submittedName>
        <fullName evidence="6">tRNA G18 (Ribose-2'-O)-methylase SpoU</fullName>
    </submittedName>
</protein>
<dbReference type="EMBL" id="LT605205">
    <property type="protein sequence ID" value="SCD19993.1"/>
    <property type="molecule type" value="Genomic_DNA"/>
</dbReference>
<dbReference type="Gene3D" id="3.30.1330.30">
    <property type="match status" value="1"/>
</dbReference>
<dbReference type="GO" id="GO:0006396">
    <property type="term" value="P:RNA processing"/>
    <property type="evidence" value="ECO:0007669"/>
    <property type="project" value="InterPro"/>
</dbReference>
<dbReference type="InterPro" id="IPR001537">
    <property type="entry name" value="SpoU_MeTrfase"/>
</dbReference>
<evidence type="ECO:0000259" key="4">
    <source>
        <dbReference type="Pfam" id="PF00588"/>
    </source>
</evidence>
<evidence type="ECO:0000256" key="1">
    <source>
        <dbReference type="ARBA" id="ARBA00007228"/>
    </source>
</evidence>
<accession>A0A1R3SUK7</accession>
<dbReference type="Pfam" id="PF00588">
    <property type="entry name" value="SpoU_methylase"/>
    <property type="match status" value="1"/>
</dbReference>
<evidence type="ECO:0000313" key="7">
    <source>
        <dbReference type="Proteomes" id="UP000187464"/>
    </source>
</evidence>
<gene>
    <name evidence="6" type="ORF">PSM36_1169</name>
</gene>
<keyword evidence="3" id="KW-0808">Transferase</keyword>
<dbReference type="STRING" id="1642647.PSM36_1169"/>
<keyword evidence="7" id="KW-1185">Reference proteome</keyword>
<dbReference type="GO" id="GO:0032259">
    <property type="term" value="P:methylation"/>
    <property type="evidence" value="ECO:0007669"/>
    <property type="project" value="UniProtKB-KW"/>
</dbReference>
<organism evidence="6 7">
    <name type="scientific">Proteiniphilum saccharofermentans</name>
    <dbReference type="NCBI Taxonomy" id="1642647"/>
    <lineage>
        <taxon>Bacteria</taxon>
        <taxon>Pseudomonadati</taxon>
        <taxon>Bacteroidota</taxon>
        <taxon>Bacteroidia</taxon>
        <taxon>Bacteroidales</taxon>
        <taxon>Dysgonomonadaceae</taxon>
        <taxon>Proteiniphilum</taxon>
    </lineage>
</organism>
<dbReference type="InterPro" id="IPR029026">
    <property type="entry name" value="tRNA_m1G_MTases_N"/>
</dbReference>
<reference evidence="6 7" key="1">
    <citation type="submission" date="2016-08" db="EMBL/GenBank/DDBJ databases">
        <authorList>
            <person name="Seilhamer J.J."/>
        </authorList>
    </citation>
    <scope>NUCLEOTIDE SEQUENCE [LARGE SCALE GENOMIC DNA]</scope>
    <source>
        <strain evidence="6">M3/6</strain>
    </source>
</reference>
<comment type="similarity">
    <text evidence="1">Belongs to the class IV-like SAM-binding methyltransferase superfamily. RNA methyltransferase TrmH family.</text>
</comment>
<dbReference type="InterPro" id="IPR051259">
    <property type="entry name" value="rRNA_Methyltransferase"/>
</dbReference>
<proteinExistence type="inferred from homology"/>
<feature type="domain" description="MRM3-like substrate binding" evidence="5">
    <location>
        <begin position="6"/>
        <end position="85"/>
    </location>
</feature>
<dbReference type="SUPFAM" id="SSF75217">
    <property type="entry name" value="alpha/beta knot"/>
    <property type="match status" value="1"/>
</dbReference>
<dbReference type="PANTHER" id="PTHR43191:SF2">
    <property type="entry name" value="RRNA METHYLTRANSFERASE 3, MITOCHONDRIAL"/>
    <property type="match status" value="1"/>
</dbReference>
<keyword evidence="2 6" id="KW-0489">Methyltransferase</keyword>
<evidence type="ECO:0000256" key="3">
    <source>
        <dbReference type="ARBA" id="ARBA00022679"/>
    </source>
</evidence>
<dbReference type="GO" id="GO:0008173">
    <property type="term" value="F:RNA methyltransferase activity"/>
    <property type="evidence" value="ECO:0007669"/>
    <property type="project" value="InterPro"/>
</dbReference>
<evidence type="ECO:0000256" key="2">
    <source>
        <dbReference type="ARBA" id="ARBA00022603"/>
    </source>
</evidence>
<dbReference type="GO" id="GO:0003723">
    <property type="term" value="F:RNA binding"/>
    <property type="evidence" value="ECO:0007669"/>
    <property type="project" value="InterPro"/>
</dbReference>
<dbReference type="RefSeq" id="WP_076929632.1">
    <property type="nucleotide sequence ID" value="NZ_LT605205.1"/>
</dbReference>
<dbReference type="KEGG" id="psac:PSM36_1169"/>
<dbReference type="AlphaFoldDB" id="A0A1R3SUK7"/>
<sequence>MSLSKNKIKYIRSLNEKKFRNEHNTFVAEGTKLVFDLLRTCRCQLIAALPSILSSHPELKAEEIIAADENELKKATFLKTAPQIIGVFYRPSQEIEKIDFSNQLCLVLEGIQDPGNMGTIIRIADWFGIEHIISSYDSVDIFNPKTVQATMGAIARIKVFYTDIKDLLRQQSHSPIYGTFLEGEDIYSTSLSNNGFIVMGSEGRGISRETEKLINKKLFIPNFPEGRATSESLNVATATAITCAEFRRRSRS</sequence>
<evidence type="ECO:0000313" key="6">
    <source>
        <dbReference type="EMBL" id="SCD19993.1"/>
    </source>
</evidence>
<name>A0A1R3SUK7_9BACT</name>
<dbReference type="Pfam" id="PF22435">
    <property type="entry name" value="MRM3-like_sub_bind"/>
    <property type="match status" value="1"/>
</dbReference>
<dbReference type="PANTHER" id="PTHR43191">
    <property type="entry name" value="RRNA METHYLTRANSFERASE 3"/>
    <property type="match status" value="1"/>
</dbReference>
<dbReference type="Proteomes" id="UP000187464">
    <property type="component" value="Chromosome I"/>
</dbReference>
<evidence type="ECO:0000259" key="5">
    <source>
        <dbReference type="Pfam" id="PF22435"/>
    </source>
</evidence>
<dbReference type="InterPro" id="IPR029064">
    <property type="entry name" value="Ribosomal_eL30-like_sf"/>
</dbReference>
<dbReference type="InterPro" id="IPR029028">
    <property type="entry name" value="Alpha/beta_knot_MTases"/>
</dbReference>